<dbReference type="OrthoDB" id="1628901at2"/>
<accession>Q12S50</accession>
<dbReference type="Proteomes" id="UP000001982">
    <property type="component" value="Chromosome"/>
</dbReference>
<evidence type="ECO:0000313" key="3">
    <source>
        <dbReference type="Proteomes" id="UP000001982"/>
    </source>
</evidence>
<dbReference type="EMBL" id="CP000302">
    <property type="protein sequence ID" value="ABE53726.1"/>
    <property type="molecule type" value="Genomic_DNA"/>
</dbReference>
<dbReference type="InterPro" id="IPR037682">
    <property type="entry name" value="TonB_C"/>
</dbReference>
<dbReference type="HOGENOM" id="CLU_921000_0_0_6"/>
<sequence>MINIIYVFLLMFILLGCKSTTVDLTVKPGKCYQIEYTAKPHYTLQVSQKTVAAINRFNNCDFVEAQTILNTAMPMLANDNMLIASYHAQMGAYDMMKNSLDRGNYQQVISSSKVWANFVKIENDPRIIKELYIAYRMLKNEEKTTQLAALAFETPDAAESYFSLWHQKSFPQHYKNKKINITLALLDLMHEQLQSMNELPSSRYPGDTVNTRLNRTDLSKPFSIYKVAPEAISPGWVILSFSVNKKGRTEDIKVIDVSPVGGFEADAINTLSKWLYLPAESENGKAIKTENLKVKLEVNTQN</sequence>
<evidence type="ECO:0000259" key="1">
    <source>
        <dbReference type="PROSITE" id="PS52015"/>
    </source>
</evidence>
<keyword evidence="3" id="KW-1185">Reference proteome</keyword>
<gene>
    <name evidence="2" type="ordered locus">Sden_0434</name>
</gene>
<dbReference type="KEGG" id="sdn:Sden_0434"/>
<dbReference type="RefSeq" id="WP_011494892.1">
    <property type="nucleotide sequence ID" value="NC_007954.1"/>
</dbReference>
<evidence type="ECO:0000313" key="2">
    <source>
        <dbReference type="EMBL" id="ABE53726.1"/>
    </source>
</evidence>
<name>Q12S50_SHEDO</name>
<protein>
    <submittedName>
        <fullName evidence="2">TonB-like protein</fullName>
    </submittedName>
</protein>
<dbReference type="STRING" id="318161.Sden_0434"/>
<dbReference type="SUPFAM" id="SSF74653">
    <property type="entry name" value="TolA/TonB C-terminal domain"/>
    <property type="match status" value="1"/>
</dbReference>
<dbReference type="AlphaFoldDB" id="Q12S50"/>
<organism evidence="2 3">
    <name type="scientific">Shewanella denitrificans (strain OS217 / ATCC BAA-1090 / DSM 15013)</name>
    <dbReference type="NCBI Taxonomy" id="318161"/>
    <lineage>
        <taxon>Bacteria</taxon>
        <taxon>Pseudomonadati</taxon>
        <taxon>Pseudomonadota</taxon>
        <taxon>Gammaproteobacteria</taxon>
        <taxon>Alteromonadales</taxon>
        <taxon>Shewanellaceae</taxon>
        <taxon>Shewanella</taxon>
    </lineage>
</organism>
<dbReference type="Pfam" id="PF03544">
    <property type="entry name" value="TonB_C"/>
    <property type="match status" value="1"/>
</dbReference>
<proteinExistence type="predicted"/>
<reference evidence="2 3" key="1">
    <citation type="submission" date="2006-03" db="EMBL/GenBank/DDBJ databases">
        <title>Complete sequence of Shewanella denitrificans OS217.</title>
        <authorList>
            <consortium name="US DOE Joint Genome Institute"/>
            <person name="Copeland A."/>
            <person name="Lucas S."/>
            <person name="Lapidus A."/>
            <person name="Barry K."/>
            <person name="Detter J.C."/>
            <person name="Glavina del Rio T."/>
            <person name="Hammon N."/>
            <person name="Israni S."/>
            <person name="Dalin E."/>
            <person name="Tice H."/>
            <person name="Pitluck S."/>
            <person name="Brettin T."/>
            <person name="Bruce D."/>
            <person name="Han C."/>
            <person name="Tapia R."/>
            <person name="Gilna P."/>
            <person name="Kiss H."/>
            <person name="Schmutz J."/>
            <person name="Larimer F."/>
            <person name="Land M."/>
            <person name="Hauser L."/>
            <person name="Kyrpides N."/>
            <person name="Lykidis A."/>
            <person name="Richardson P."/>
        </authorList>
    </citation>
    <scope>NUCLEOTIDE SEQUENCE [LARGE SCALE GENOMIC DNA]</scope>
    <source>
        <strain evidence="3">OS217 / ATCC BAA-1090 / DSM 15013</strain>
    </source>
</reference>
<dbReference type="Gene3D" id="3.30.2420.10">
    <property type="entry name" value="TonB"/>
    <property type="match status" value="1"/>
</dbReference>
<feature type="domain" description="TonB C-terminal" evidence="1">
    <location>
        <begin position="209"/>
        <end position="302"/>
    </location>
</feature>
<dbReference type="GO" id="GO:0055085">
    <property type="term" value="P:transmembrane transport"/>
    <property type="evidence" value="ECO:0007669"/>
    <property type="project" value="InterPro"/>
</dbReference>
<dbReference type="PROSITE" id="PS52015">
    <property type="entry name" value="TONB_CTD"/>
    <property type="match status" value="1"/>
</dbReference>